<keyword evidence="2" id="KW-1185">Reference proteome</keyword>
<evidence type="ECO:0000313" key="1">
    <source>
        <dbReference type="EMBL" id="PMD19040.1"/>
    </source>
</evidence>
<dbReference type="EMBL" id="KZ613491">
    <property type="protein sequence ID" value="PMD19040.1"/>
    <property type="molecule type" value="Genomic_DNA"/>
</dbReference>
<reference evidence="1 2" key="1">
    <citation type="submission" date="2016-05" db="EMBL/GenBank/DDBJ databases">
        <title>A degradative enzymes factory behind the ericoid mycorrhizal symbiosis.</title>
        <authorList>
            <consortium name="DOE Joint Genome Institute"/>
            <person name="Martino E."/>
            <person name="Morin E."/>
            <person name="Grelet G."/>
            <person name="Kuo A."/>
            <person name="Kohler A."/>
            <person name="Daghino S."/>
            <person name="Barry K."/>
            <person name="Choi C."/>
            <person name="Cichocki N."/>
            <person name="Clum A."/>
            <person name="Copeland A."/>
            <person name="Hainaut M."/>
            <person name="Haridas S."/>
            <person name="Labutti K."/>
            <person name="Lindquist E."/>
            <person name="Lipzen A."/>
            <person name="Khouja H.-R."/>
            <person name="Murat C."/>
            <person name="Ohm R."/>
            <person name="Olson A."/>
            <person name="Spatafora J."/>
            <person name="Veneault-Fourrey C."/>
            <person name="Henrissat B."/>
            <person name="Grigoriev I."/>
            <person name="Martin F."/>
            <person name="Perotto S."/>
        </authorList>
    </citation>
    <scope>NUCLEOTIDE SEQUENCE [LARGE SCALE GENOMIC DNA]</scope>
    <source>
        <strain evidence="1 2">UAMH 7357</strain>
    </source>
</reference>
<protein>
    <submittedName>
        <fullName evidence="1">Uncharacterized protein</fullName>
    </submittedName>
</protein>
<dbReference type="Proteomes" id="UP000235672">
    <property type="component" value="Unassembled WGS sequence"/>
</dbReference>
<dbReference type="AlphaFoldDB" id="A0A2J6PYC9"/>
<sequence length="75" mass="8261">MASLNSLAPEGSAQRLEQIVAIKKEFNDEMSVAWDNAVGHQPEHGEGNPMIIDDDSQAFNDMIDQSQFEGAQQLD</sequence>
<evidence type="ECO:0000313" key="2">
    <source>
        <dbReference type="Proteomes" id="UP000235672"/>
    </source>
</evidence>
<proteinExistence type="predicted"/>
<gene>
    <name evidence="1" type="ORF">NA56DRAFT_706088</name>
</gene>
<organism evidence="1 2">
    <name type="scientific">Hyaloscypha hepaticicola</name>
    <dbReference type="NCBI Taxonomy" id="2082293"/>
    <lineage>
        <taxon>Eukaryota</taxon>
        <taxon>Fungi</taxon>
        <taxon>Dikarya</taxon>
        <taxon>Ascomycota</taxon>
        <taxon>Pezizomycotina</taxon>
        <taxon>Leotiomycetes</taxon>
        <taxon>Helotiales</taxon>
        <taxon>Hyaloscyphaceae</taxon>
        <taxon>Hyaloscypha</taxon>
    </lineage>
</organism>
<accession>A0A2J6PYC9</accession>
<name>A0A2J6PYC9_9HELO</name>